<dbReference type="PANTHER" id="PTHR42749">
    <property type="entry name" value="CELL SHAPE-DETERMINING PROTEIN MREB"/>
    <property type="match status" value="1"/>
</dbReference>
<evidence type="ECO:0008006" key="3">
    <source>
        <dbReference type="Google" id="ProtNLM"/>
    </source>
</evidence>
<dbReference type="OrthoDB" id="2963168at2759"/>
<dbReference type="Proteomes" id="UP000799772">
    <property type="component" value="Unassembled WGS sequence"/>
</dbReference>
<dbReference type="PANTHER" id="PTHR42749:SF8">
    <property type="entry name" value="HSP70 FAMILY PROTEIN (AFU_ORTHOLOGUE AFUA_3G13740)"/>
    <property type="match status" value="1"/>
</dbReference>
<protein>
    <recommendedName>
        <fullName evidence="3">Actin-like ATPase domain-containing protein</fullName>
    </recommendedName>
</protein>
<accession>A0A9P4ITG2</accession>
<evidence type="ECO:0000313" key="2">
    <source>
        <dbReference type="Proteomes" id="UP000799772"/>
    </source>
</evidence>
<dbReference type="CDD" id="cd10170">
    <property type="entry name" value="ASKHA_NBD_HSP70"/>
    <property type="match status" value="1"/>
</dbReference>
<proteinExistence type="predicted"/>
<dbReference type="InterPro" id="IPR043129">
    <property type="entry name" value="ATPase_NBD"/>
</dbReference>
<dbReference type="EMBL" id="ML978121">
    <property type="protein sequence ID" value="KAF2103966.1"/>
    <property type="molecule type" value="Genomic_DNA"/>
</dbReference>
<comment type="caution">
    <text evidence="1">The sequence shown here is derived from an EMBL/GenBank/DDBJ whole genome shotgun (WGS) entry which is preliminary data.</text>
</comment>
<keyword evidence="2" id="KW-1185">Reference proteome</keyword>
<dbReference type="SUPFAM" id="SSF53067">
    <property type="entry name" value="Actin-like ATPase domain"/>
    <property type="match status" value="1"/>
</dbReference>
<sequence length="675" mass="75540">MSQSNSSINTGNKKLVIGIDYAMAQSAVAYAKYDDRHPGVSRVQNITNFPRDRAPYGARSKSVLTEIFYGEREMLLQELGEGYLNVEAQHIMAQNASSGRSMPQNVLWGYDIRHLQRTANSLIHTVQSVKDIKFLFLQRAGKEEPTQAYKAITQHVKQLLATGKIEKASDIHADYLTFLVRHTKEQLLERGILEDGIPIILVLTVPVIYGAKERRELHQAMNIAIQRESFGPVTNGCAVGLSFVTEQEAGATYMLQRLREIPDLLPGNEIPETFTYGDIGGSTADFGTWETGGKETLRLKKEVVPLTSGVCGSSCLNAAMEKYALETLEDFEQYIVDKERGQTLRSVVQSRIILPFEEIHKPEMDYNDPSTLQFKFDLPGLPEDKDRGFSQGVWTISMTETRRIIEPIFNQNSSLLIGQVESAAVKGVAVDVAIVSGGFARNRALIRYLKDRLNVASPKTRLLYLTDDMMYGVEDAVSCGAVLRALDKENGPDRYTQCSYGLLRHMVHDEKSIPQQRGAQPWKGKDGLPYISSITWFIQKGAGPYAPFETFPVITSLHYFALNEPALLCEEIIYVADSPMASNYPVRHRRNRRSEVAAKVVFDAAHLRHKLPIVVADPTTSNERQYKLELQIKMVIDGLNIRFQAHWVQDDGTLEVIEGSKQMISMAAAFSPGTN</sequence>
<organism evidence="1 2">
    <name type="scientific">Rhizodiscina lignyota</name>
    <dbReference type="NCBI Taxonomy" id="1504668"/>
    <lineage>
        <taxon>Eukaryota</taxon>
        <taxon>Fungi</taxon>
        <taxon>Dikarya</taxon>
        <taxon>Ascomycota</taxon>
        <taxon>Pezizomycotina</taxon>
        <taxon>Dothideomycetes</taxon>
        <taxon>Pleosporomycetidae</taxon>
        <taxon>Aulographales</taxon>
        <taxon>Rhizodiscinaceae</taxon>
        <taxon>Rhizodiscina</taxon>
    </lineage>
</organism>
<gene>
    <name evidence="1" type="ORF">NA57DRAFT_70177</name>
</gene>
<dbReference type="Gene3D" id="3.30.420.40">
    <property type="match status" value="1"/>
</dbReference>
<evidence type="ECO:0000313" key="1">
    <source>
        <dbReference type="EMBL" id="KAF2103966.1"/>
    </source>
</evidence>
<name>A0A9P4ITG2_9PEZI</name>
<dbReference type="AlphaFoldDB" id="A0A9P4ITG2"/>
<reference evidence="1" key="1">
    <citation type="journal article" date="2020" name="Stud. Mycol.">
        <title>101 Dothideomycetes genomes: a test case for predicting lifestyles and emergence of pathogens.</title>
        <authorList>
            <person name="Haridas S."/>
            <person name="Albert R."/>
            <person name="Binder M."/>
            <person name="Bloem J."/>
            <person name="Labutti K."/>
            <person name="Salamov A."/>
            <person name="Andreopoulos B."/>
            <person name="Baker S."/>
            <person name="Barry K."/>
            <person name="Bills G."/>
            <person name="Bluhm B."/>
            <person name="Cannon C."/>
            <person name="Castanera R."/>
            <person name="Culley D."/>
            <person name="Daum C."/>
            <person name="Ezra D."/>
            <person name="Gonzalez J."/>
            <person name="Henrissat B."/>
            <person name="Kuo A."/>
            <person name="Liang C."/>
            <person name="Lipzen A."/>
            <person name="Lutzoni F."/>
            <person name="Magnuson J."/>
            <person name="Mondo S."/>
            <person name="Nolan M."/>
            <person name="Ohm R."/>
            <person name="Pangilinan J."/>
            <person name="Park H.-J."/>
            <person name="Ramirez L."/>
            <person name="Alfaro M."/>
            <person name="Sun H."/>
            <person name="Tritt A."/>
            <person name="Yoshinaga Y."/>
            <person name="Zwiers L.-H."/>
            <person name="Turgeon B."/>
            <person name="Goodwin S."/>
            <person name="Spatafora J."/>
            <person name="Crous P."/>
            <person name="Grigoriev I."/>
        </authorList>
    </citation>
    <scope>NUCLEOTIDE SEQUENCE</scope>
    <source>
        <strain evidence="1">CBS 133067</strain>
    </source>
</reference>